<dbReference type="Gene3D" id="3.80.10.10">
    <property type="entry name" value="Ribonuclease Inhibitor"/>
    <property type="match status" value="1"/>
</dbReference>
<organism evidence="1 2">
    <name type="scientific">Dentipellis fragilis</name>
    <dbReference type="NCBI Taxonomy" id="205917"/>
    <lineage>
        <taxon>Eukaryota</taxon>
        <taxon>Fungi</taxon>
        <taxon>Dikarya</taxon>
        <taxon>Basidiomycota</taxon>
        <taxon>Agaricomycotina</taxon>
        <taxon>Agaricomycetes</taxon>
        <taxon>Russulales</taxon>
        <taxon>Hericiaceae</taxon>
        <taxon>Dentipellis</taxon>
    </lineage>
</organism>
<evidence type="ECO:0000313" key="2">
    <source>
        <dbReference type="Proteomes" id="UP000298327"/>
    </source>
</evidence>
<keyword evidence="2" id="KW-1185">Reference proteome</keyword>
<accession>A0A4Y9YA03</accession>
<gene>
    <name evidence="1" type="ORF">EVG20_g7996</name>
</gene>
<dbReference type="EMBL" id="SEOQ01000655">
    <property type="protein sequence ID" value="TFY58860.1"/>
    <property type="molecule type" value="Genomic_DNA"/>
</dbReference>
<proteinExistence type="predicted"/>
<dbReference type="InterPro" id="IPR032675">
    <property type="entry name" value="LRR_dom_sf"/>
</dbReference>
<dbReference type="Proteomes" id="UP000298327">
    <property type="component" value="Unassembled WGS sequence"/>
</dbReference>
<name>A0A4Y9YA03_9AGAM</name>
<reference evidence="1 2" key="1">
    <citation type="submission" date="2019-02" db="EMBL/GenBank/DDBJ databases">
        <title>Genome sequencing of the rare red list fungi Dentipellis fragilis.</title>
        <authorList>
            <person name="Buettner E."/>
            <person name="Kellner H."/>
        </authorList>
    </citation>
    <scope>NUCLEOTIDE SEQUENCE [LARGE SCALE GENOMIC DNA]</scope>
    <source>
        <strain evidence="1 2">DSM 105465</strain>
    </source>
</reference>
<dbReference type="AlphaFoldDB" id="A0A4Y9YA03"/>
<protein>
    <submittedName>
        <fullName evidence="1">Uncharacterized protein</fullName>
    </submittedName>
</protein>
<dbReference type="SUPFAM" id="SSF52047">
    <property type="entry name" value="RNI-like"/>
    <property type="match status" value="2"/>
</dbReference>
<comment type="caution">
    <text evidence="1">The sequence shown here is derived from an EMBL/GenBank/DDBJ whole genome shotgun (WGS) entry which is preliminary data.</text>
</comment>
<sequence length="1050" mass="118236">MSTIPGLDEDCATVVLDCLETPSLLSMALTSRAAIHPVRLRLVHDPHLTTGERATSFLTFVLDHSLESALHILRFNIHAANQADSWPTLLADVLQRATNLSRLEVYLNSTGPGDFRIFGTCEKRFFDALVNLTPALTHLHISLCHPDDLMALRGIRGLRYIWLSTSFNSMEPEMMASNMASVKRIIEDNVDTLEDISLLLPSSKGSHIRFDRTCPHVARFAFFAVSIDFTNLSQAFPNVQRLEQSYQMKTPDDLGDCPVWPKLTTVVTTDALLQPTLARGDYPLLRCLIIADIRSYYSPSWFQGILETIRRFRTHELSLRKVVIPPEELDKPSQYNNGLIVAFLSQLLESAPHLRKLDLAFRPEYYGARVDNVTRIVPDPASHAHALQSLASLSFSMPQHAKGILSGKILEIFARAWLTACPVLVNIRISLRDQEFRWTRRWKTDEENHLRSVVTPQYRINSISGWKDDETSVFADTDVDWKSAVWSDTFYTLPAHGYVNLLGCVFLVDAHLVLLKATPAGVGIALCMLLVGDVVVWQSPVTASMSIIPGLNEDCTALILDYLTVSSLQCMAVTSTAALIPVRLRLVRDVSFKSSERAARFLTFIRGHSLENAVQSLRLEDLPHPAPSRPLLDTSASYSSIWCAQLADILPRASNLRQLGLSLYYLEEPQSFFNSLASARALACLHIESLTPRTMAALQGIRGLKKVYFRVAMEIPEEWIDGVGAMGSVIEDNAETLEDVSLSATRVVNEGNYLIGTETQCLLVTRFSVQWLSIDLAHAAHIFPNVQRLEFEYESESPRHLNIGMAWSTLTTLIGPRHLVVPLLHHGDHPLLRYLIVRSSLFGIRDLQVEVTLRAVRKWRIQELSLSVPCAEPDLSAEIAVTWFSQILQSAPHLQKLDLNVYHLSWDGTLCVDVTRLIPDLASHTDHALDTLTYLSLSFPKSYSTLSTAILQEFARSWFSVCPKLKHLRFFPSDLVFHWERRWITDEAGYPRSIVTPRYRRESMIKQTTDDEEMSAFSTGISSAWFTHVESDPEDSIEFCGDPELKEFSF</sequence>
<evidence type="ECO:0000313" key="1">
    <source>
        <dbReference type="EMBL" id="TFY58860.1"/>
    </source>
</evidence>